<organism evidence="2 3">
    <name type="scientific">Mycena sanguinolenta</name>
    <dbReference type="NCBI Taxonomy" id="230812"/>
    <lineage>
        <taxon>Eukaryota</taxon>
        <taxon>Fungi</taxon>
        <taxon>Dikarya</taxon>
        <taxon>Basidiomycota</taxon>
        <taxon>Agaricomycotina</taxon>
        <taxon>Agaricomycetes</taxon>
        <taxon>Agaricomycetidae</taxon>
        <taxon>Agaricales</taxon>
        <taxon>Marasmiineae</taxon>
        <taxon>Mycenaceae</taxon>
        <taxon>Mycena</taxon>
    </lineage>
</organism>
<accession>A0A8H6Z8V0</accession>
<dbReference type="EMBL" id="JACAZH010000002">
    <property type="protein sequence ID" value="KAF7374673.1"/>
    <property type="molecule type" value="Genomic_DNA"/>
</dbReference>
<dbReference type="OrthoDB" id="2947980at2759"/>
<dbReference type="Proteomes" id="UP000623467">
    <property type="component" value="Unassembled WGS sequence"/>
</dbReference>
<evidence type="ECO:0000313" key="2">
    <source>
        <dbReference type="EMBL" id="KAF7374673.1"/>
    </source>
</evidence>
<feature type="region of interest" description="Disordered" evidence="1">
    <location>
        <begin position="1"/>
        <end position="28"/>
    </location>
</feature>
<keyword evidence="3" id="KW-1185">Reference proteome</keyword>
<protein>
    <submittedName>
        <fullName evidence="2">Uncharacterized protein</fullName>
    </submittedName>
</protein>
<dbReference type="AlphaFoldDB" id="A0A8H6Z8V0"/>
<sequence length="295" mass="33030">MSFTQVQTRHRTSPASFTHPRTRIDAPRTAASAEKADLEWYTWSVLLDQFQKAVDLKTPLHISGRIQDSCGSKDLQALTTTTAQIRFCWDSVTKCFLAKYMPTTIHEKAKSCFGPAFTEAFSATTNLPFMEYGDLGGSATVKLSPTRTKEADESVCSNTRQVSDCPVLAMEVGVADSRTKLIIAAGWWLESNTNIVLIVIADRKEKKLVMERWQRDTSPPPKALRTPMKPAPVSVETVVLQDPFETPLEEYRTPTISLPWELLELGLPSPYTSGNLVVDLTRWSKAVWRAMRADM</sequence>
<name>A0A8H6Z8V0_9AGAR</name>
<reference evidence="2" key="1">
    <citation type="submission" date="2020-05" db="EMBL/GenBank/DDBJ databases">
        <title>Mycena genomes resolve the evolution of fungal bioluminescence.</title>
        <authorList>
            <person name="Tsai I.J."/>
        </authorList>
    </citation>
    <scope>NUCLEOTIDE SEQUENCE</scope>
    <source>
        <strain evidence="2">160909Yilan</strain>
    </source>
</reference>
<comment type="caution">
    <text evidence="2">The sequence shown here is derived from an EMBL/GenBank/DDBJ whole genome shotgun (WGS) entry which is preliminary data.</text>
</comment>
<evidence type="ECO:0000313" key="3">
    <source>
        <dbReference type="Proteomes" id="UP000623467"/>
    </source>
</evidence>
<evidence type="ECO:0000256" key="1">
    <source>
        <dbReference type="SAM" id="MobiDB-lite"/>
    </source>
</evidence>
<gene>
    <name evidence="2" type="ORF">MSAN_00352300</name>
</gene>
<proteinExistence type="predicted"/>